<dbReference type="PANTHER" id="PTHR43798:SF33">
    <property type="entry name" value="HYDROLASE, PUTATIVE (AFU_ORTHOLOGUE AFUA_2G14860)-RELATED"/>
    <property type="match status" value="1"/>
</dbReference>
<accession>B5L5U3</accession>
<dbReference type="InterPro" id="IPR000073">
    <property type="entry name" value="AB_hydrolase_1"/>
</dbReference>
<dbReference type="InterPro" id="IPR029058">
    <property type="entry name" value="AB_hydrolase_fold"/>
</dbReference>
<proteinExistence type="predicted"/>
<dbReference type="Pfam" id="PF00561">
    <property type="entry name" value="Abhydrolase_1"/>
    <property type="match status" value="1"/>
</dbReference>
<dbReference type="EMBL" id="EU408346">
    <property type="protein sequence ID" value="ACH58978.1"/>
    <property type="molecule type" value="Genomic_DNA"/>
</dbReference>
<evidence type="ECO:0000313" key="2">
    <source>
        <dbReference type="EMBL" id="ACH58978.1"/>
    </source>
</evidence>
<dbReference type="InterPro" id="IPR050266">
    <property type="entry name" value="AB_hydrolase_sf"/>
</dbReference>
<reference evidence="2" key="1">
    <citation type="journal article" date="2009" name="ISME J.">
        <title>Functional metagenomics reveals diverse beta-lactamases in a remote Alaskan soil.</title>
        <authorList>
            <person name="Allen H.K."/>
            <person name="Moe L.A."/>
            <person name="Rodbumrer J."/>
            <person name="Gaarder A."/>
            <person name="Handelsman J."/>
        </authorList>
    </citation>
    <scope>NUCLEOTIDE SEQUENCE</scope>
</reference>
<protein>
    <submittedName>
        <fullName evidence="2">Haloalkane dehalogenase</fullName>
    </submittedName>
</protein>
<gene>
    <name evidence="2" type="ORF">AKSOIL_0053</name>
</gene>
<sequence>MPTIENTQMHLIDQGSGPAVLFLHGNPDTSEIWRPLIEHLGVGYRSIAPDLPGFGRSTAPAGFDCSLDHMAAFIDSLVVGMSLPTPLTLVVHDIGGQYGLAWAARHPQKVERIVVFNTAFSSSYRWTPLHRIWRTPLFGELAQRLTSRRAFAREMKRGASKLSDAQVDAIFDRITPSAKRMALRIFRSTQLRDFLGWEDEVRRLLSSIPSLVLWSDDDPYIGAEFADRFGARHVSHYKGFGHWLPLEATDLVGDELRAFLAPA</sequence>
<evidence type="ECO:0000259" key="1">
    <source>
        <dbReference type="Pfam" id="PF00561"/>
    </source>
</evidence>
<dbReference type="AlphaFoldDB" id="B5L5U3"/>
<dbReference type="SUPFAM" id="SSF53474">
    <property type="entry name" value="alpha/beta-Hydrolases"/>
    <property type="match status" value="1"/>
</dbReference>
<organism evidence="2">
    <name type="scientific">uncultured bacterium BLR1</name>
    <dbReference type="NCBI Taxonomy" id="506512"/>
    <lineage>
        <taxon>Bacteria</taxon>
        <taxon>environmental samples</taxon>
    </lineage>
</organism>
<dbReference type="Gene3D" id="3.40.50.1820">
    <property type="entry name" value="alpha/beta hydrolase"/>
    <property type="match status" value="1"/>
</dbReference>
<dbReference type="PRINTS" id="PR00111">
    <property type="entry name" value="ABHYDROLASE"/>
</dbReference>
<dbReference type="PANTHER" id="PTHR43798">
    <property type="entry name" value="MONOACYLGLYCEROL LIPASE"/>
    <property type="match status" value="1"/>
</dbReference>
<name>B5L5U3_9BACT</name>
<dbReference type="GO" id="GO:0016020">
    <property type="term" value="C:membrane"/>
    <property type="evidence" value="ECO:0007669"/>
    <property type="project" value="TreeGrafter"/>
</dbReference>
<feature type="domain" description="AB hydrolase-1" evidence="1">
    <location>
        <begin position="18"/>
        <end position="247"/>
    </location>
</feature>